<keyword evidence="3 5" id="KW-1133">Transmembrane helix</keyword>
<protein>
    <submittedName>
        <fullName evidence="8">Cation:H+ antiporter</fullName>
    </submittedName>
    <submittedName>
        <fullName evidence="7">K+-dependent Na+/Ca+ exchanger</fullName>
    </submittedName>
</protein>
<feature type="transmembrane region" description="Helical" evidence="5">
    <location>
        <begin position="100"/>
        <end position="118"/>
    </location>
</feature>
<gene>
    <name evidence="8" type="ORF">CLV93_102619</name>
    <name evidence="7" type="ORF">JCM18694_12390</name>
</gene>
<comment type="subcellular location">
    <subcellularLocation>
        <location evidence="1">Membrane</location>
        <topology evidence="1">Multi-pass membrane protein</topology>
    </subcellularLocation>
</comment>
<evidence type="ECO:0000313" key="10">
    <source>
        <dbReference type="Proteomes" id="UP000396862"/>
    </source>
</evidence>
<evidence type="ECO:0000256" key="1">
    <source>
        <dbReference type="ARBA" id="ARBA00004141"/>
    </source>
</evidence>
<dbReference type="PANTHER" id="PTHR10846:SF8">
    <property type="entry name" value="INNER MEMBRANE PROTEIN YRBG"/>
    <property type="match status" value="1"/>
</dbReference>
<feature type="transmembrane region" description="Helical" evidence="5">
    <location>
        <begin position="300"/>
        <end position="316"/>
    </location>
</feature>
<organism evidence="8 9">
    <name type="scientific">Prolixibacter denitrificans</name>
    <dbReference type="NCBI Taxonomy" id="1541063"/>
    <lineage>
        <taxon>Bacteria</taxon>
        <taxon>Pseudomonadati</taxon>
        <taxon>Bacteroidota</taxon>
        <taxon>Bacteroidia</taxon>
        <taxon>Marinilabiliales</taxon>
        <taxon>Prolixibacteraceae</taxon>
        <taxon>Prolixibacter</taxon>
    </lineage>
</organism>
<feature type="transmembrane region" description="Helical" evidence="5">
    <location>
        <begin position="239"/>
        <end position="262"/>
    </location>
</feature>
<keyword evidence="2 5" id="KW-0812">Transmembrane</keyword>
<sequence>MTTSFLLLILGLVFLIKGADWLVFGASALARRFRIPDLVIGLTIVSFGTSAPELVVNSFAAFQNHPDIVLGNIIGSNNFNLFLILGISGLILPLSVQSTTVWKEIPFSLLAALVLLILANDQWTGHAIDVISRTDGIILLLFFALFWLYLFRQVKKERLSSPAEPETSSMSNWKMAAYILGGLVILIIGGKVIVNSAVNIARHYQISEQIISLTIVAAGTSLPELATSVVAAIRKNNDIAVGNVIGSNIFNIFFILAISSLIRPIHFDVSFNRDILLLIGGTLFLFIAMFTGKVRKLDRWEAALLLIAFGVYFYFIT</sequence>
<dbReference type="GO" id="GO:0005886">
    <property type="term" value="C:plasma membrane"/>
    <property type="evidence" value="ECO:0007669"/>
    <property type="project" value="TreeGrafter"/>
</dbReference>
<dbReference type="OrthoDB" id="9794225at2"/>
<dbReference type="GO" id="GO:0008273">
    <property type="term" value="F:calcium, potassium:sodium antiporter activity"/>
    <property type="evidence" value="ECO:0007669"/>
    <property type="project" value="TreeGrafter"/>
</dbReference>
<feature type="domain" description="Sodium/calcium exchanger membrane region" evidence="6">
    <location>
        <begin position="176"/>
        <end position="316"/>
    </location>
</feature>
<dbReference type="AlphaFoldDB" id="A0A2P8CIN6"/>
<dbReference type="InterPro" id="IPR044880">
    <property type="entry name" value="NCX_ion-bd_dom_sf"/>
</dbReference>
<dbReference type="Pfam" id="PF01699">
    <property type="entry name" value="Na_Ca_ex"/>
    <property type="match status" value="2"/>
</dbReference>
<proteinExistence type="predicted"/>
<dbReference type="GO" id="GO:0005262">
    <property type="term" value="F:calcium channel activity"/>
    <property type="evidence" value="ECO:0007669"/>
    <property type="project" value="TreeGrafter"/>
</dbReference>
<evidence type="ECO:0000256" key="5">
    <source>
        <dbReference type="SAM" id="Phobius"/>
    </source>
</evidence>
<comment type="caution">
    <text evidence="8">The sequence shown here is derived from an EMBL/GenBank/DDBJ whole genome shotgun (WGS) entry which is preliminary data.</text>
</comment>
<feature type="transmembrane region" description="Helical" evidence="5">
    <location>
        <begin position="274"/>
        <end position="294"/>
    </location>
</feature>
<feature type="transmembrane region" description="Helical" evidence="5">
    <location>
        <begin position="210"/>
        <end position="233"/>
    </location>
</feature>
<evidence type="ECO:0000256" key="4">
    <source>
        <dbReference type="ARBA" id="ARBA00023136"/>
    </source>
</evidence>
<evidence type="ECO:0000313" key="9">
    <source>
        <dbReference type="Proteomes" id="UP000240621"/>
    </source>
</evidence>
<evidence type="ECO:0000313" key="7">
    <source>
        <dbReference type="EMBL" id="GET20993.1"/>
    </source>
</evidence>
<evidence type="ECO:0000313" key="8">
    <source>
        <dbReference type="EMBL" id="PSK84828.1"/>
    </source>
</evidence>
<dbReference type="EMBL" id="BLAU01000001">
    <property type="protein sequence ID" value="GET20993.1"/>
    <property type="molecule type" value="Genomic_DNA"/>
</dbReference>
<evidence type="ECO:0000256" key="2">
    <source>
        <dbReference type="ARBA" id="ARBA00022692"/>
    </source>
</evidence>
<keyword evidence="4 5" id="KW-0472">Membrane</keyword>
<feature type="domain" description="Sodium/calcium exchanger membrane region" evidence="6">
    <location>
        <begin position="4"/>
        <end position="151"/>
    </location>
</feature>
<dbReference type="Proteomes" id="UP000240621">
    <property type="component" value="Unassembled WGS sequence"/>
</dbReference>
<feature type="transmembrane region" description="Helical" evidence="5">
    <location>
        <begin position="68"/>
        <end position="94"/>
    </location>
</feature>
<dbReference type="Proteomes" id="UP000396862">
    <property type="component" value="Unassembled WGS sequence"/>
</dbReference>
<dbReference type="InterPro" id="IPR004837">
    <property type="entry name" value="NaCa_Exmemb"/>
</dbReference>
<evidence type="ECO:0000259" key="6">
    <source>
        <dbReference type="Pfam" id="PF01699"/>
    </source>
</evidence>
<evidence type="ECO:0000256" key="3">
    <source>
        <dbReference type="ARBA" id="ARBA00022989"/>
    </source>
</evidence>
<keyword evidence="10" id="KW-1185">Reference proteome</keyword>
<dbReference type="PANTHER" id="PTHR10846">
    <property type="entry name" value="SODIUM/POTASSIUM/CALCIUM EXCHANGER"/>
    <property type="match status" value="1"/>
</dbReference>
<reference evidence="7 10" key="2">
    <citation type="submission" date="2019-10" db="EMBL/GenBank/DDBJ databases">
        <title>Prolixibacter strains distinguished by the presence of nitrate reductase genes were adept at nitrate-dependent anaerobic corrosion of metallic iron and carbon steel.</title>
        <authorList>
            <person name="Iino T."/>
            <person name="Shono N."/>
            <person name="Ito K."/>
            <person name="Nakamura R."/>
            <person name="Sueoka K."/>
            <person name="Harayama S."/>
            <person name="Ohkuma M."/>
        </authorList>
    </citation>
    <scope>NUCLEOTIDE SEQUENCE [LARGE SCALE GENOMIC DNA]</scope>
    <source>
        <strain evidence="7 10">MIC1-1</strain>
    </source>
</reference>
<dbReference type="NCBIfam" id="TIGR00367">
    <property type="entry name" value="calcium/sodium antiporter"/>
    <property type="match status" value="1"/>
</dbReference>
<dbReference type="GO" id="GO:0006874">
    <property type="term" value="P:intracellular calcium ion homeostasis"/>
    <property type="evidence" value="ECO:0007669"/>
    <property type="project" value="TreeGrafter"/>
</dbReference>
<feature type="transmembrane region" description="Helical" evidence="5">
    <location>
        <begin position="175"/>
        <end position="198"/>
    </location>
</feature>
<dbReference type="Gene3D" id="1.20.1420.30">
    <property type="entry name" value="NCX, central ion-binding region"/>
    <property type="match status" value="2"/>
</dbReference>
<dbReference type="RefSeq" id="WP_106541393.1">
    <property type="nucleotide sequence ID" value="NZ_BLAU01000001.1"/>
</dbReference>
<dbReference type="InterPro" id="IPR004481">
    <property type="entry name" value="K/Na/Ca-exchanger"/>
</dbReference>
<dbReference type="EMBL" id="PYGC01000002">
    <property type="protein sequence ID" value="PSK84828.1"/>
    <property type="molecule type" value="Genomic_DNA"/>
</dbReference>
<name>A0A2P8CIN6_9BACT</name>
<reference evidence="8 9" key="1">
    <citation type="submission" date="2018-03" db="EMBL/GenBank/DDBJ databases">
        <title>Genomic Encyclopedia of Archaeal and Bacterial Type Strains, Phase II (KMG-II): from individual species to whole genera.</title>
        <authorList>
            <person name="Goeker M."/>
        </authorList>
    </citation>
    <scope>NUCLEOTIDE SEQUENCE [LARGE SCALE GENOMIC DNA]</scope>
    <source>
        <strain evidence="8 9">DSM 27267</strain>
    </source>
</reference>
<feature type="transmembrane region" description="Helical" evidence="5">
    <location>
        <begin position="35"/>
        <end position="56"/>
    </location>
</feature>
<accession>A0A2P8CIN6</accession>
<feature type="transmembrane region" description="Helical" evidence="5">
    <location>
        <begin position="130"/>
        <end position="150"/>
    </location>
</feature>